<evidence type="ECO:0000256" key="1">
    <source>
        <dbReference type="SAM" id="MobiDB-lite"/>
    </source>
</evidence>
<organism evidence="2 3">
    <name type="scientific">Naegleria lovaniensis</name>
    <name type="common">Amoeba</name>
    <dbReference type="NCBI Taxonomy" id="51637"/>
    <lineage>
        <taxon>Eukaryota</taxon>
        <taxon>Discoba</taxon>
        <taxon>Heterolobosea</taxon>
        <taxon>Tetramitia</taxon>
        <taxon>Eutetramitia</taxon>
        <taxon>Vahlkampfiidae</taxon>
        <taxon>Naegleria</taxon>
    </lineage>
</organism>
<comment type="caution">
    <text evidence="2">The sequence shown here is derived from an EMBL/GenBank/DDBJ whole genome shotgun (WGS) entry which is preliminary data.</text>
</comment>
<protein>
    <submittedName>
        <fullName evidence="2">Uncharacterized protein</fullName>
    </submittedName>
</protein>
<reference evidence="2 3" key="1">
    <citation type="journal article" date="2018" name="BMC Genomics">
        <title>The genome of Naegleria lovaniensis, the basis for a comparative approach to unravel pathogenicity factors of the human pathogenic amoeba N. fowleri.</title>
        <authorList>
            <person name="Liechti N."/>
            <person name="Schurch N."/>
            <person name="Bruggmann R."/>
            <person name="Wittwer M."/>
        </authorList>
    </citation>
    <scope>NUCLEOTIDE SEQUENCE [LARGE SCALE GENOMIC DNA]</scope>
    <source>
        <strain evidence="2 3">ATCC 30569</strain>
    </source>
</reference>
<dbReference type="RefSeq" id="XP_044555588.1">
    <property type="nucleotide sequence ID" value="XM_044697173.1"/>
</dbReference>
<keyword evidence="3" id="KW-1185">Reference proteome</keyword>
<dbReference type="Proteomes" id="UP000816034">
    <property type="component" value="Unassembled WGS sequence"/>
</dbReference>
<proteinExistence type="predicted"/>
<name>A0AA88H534_NAELO</name>
<feature type="region of interest" description="Disordered" evidence="1">
    <location>
        <begin position="370"/>
        <end position="407"/>
    </location>
</feature>
<sequence>MIGSWLSDQGTAPTTNPDLKNSVPLASSFGALINNSINSPPLMISTVTTASSVGDVSLYNNYQYYNNNNNNYQSSNNANQNYYYYNYNRGGGPQFPEELNSMWMTCPFNSRLEDETSQNNSHKRKFDEYVNYLEENEEEEDIIEQLTDEDNNKFFEDDPSSCLFESLHERNFCKRVKSQHHQDRLSAQLSHLHVSEESNTSNQQHQVDNWLNNSTLHRNAANANDMEFNEGDWCCTQLVCCPSSSSTSSLTTNSLMTSCIPKTRNSHFVNGKTLNVSTDNQMMKSMWQKKLSSLISQSTGNSSNPISTLLLQQKTDSTLSPLTDTALFQSVLGDALRNSRNMDGNPNEHAVVPYTSSREEILKRLRTRFDSTSNGKYSPKTIDDPHSTGSLPCGNDEATNDLMTDEN</sequence>
<dbReference type="GeneID" id="68099679"/>
<gene>
    <name evidence="2" type="ORF">C9374_007225</name>
</gene>
<evidence type="ECO:0000313" key="2">
    <source>
        <dbReference type="EMBL" id="KAG2393694.1"/>
    </source>
</evidence>
<dbReference type="AlphaFoldDB" id="A0AA88H534"/>
<evidence type="ECO:0000313" key="3">
    <source>
        <dbReference type="Proteomes" id="UP000816034"/>
    </source>
</evidence>
<feature type="region of interest" description="Disordered" evidence="1">
    <location>
        <begin position="1"/>
        <end position="20"/>
    </location>
</feature>
<accession>A0AA88H534</accession>
<dbReference type="EMBL" id="PYSW02000002">
    <property type="protein sequence ID" value="KAG2393694.1"/>
    <property type="molecule type" value="Genomic_DNA"/>
</dbReference>
<feature type="compositionally biased region" description="Polar residues" evidence="1">
    <location>
        <begin position="1"/>
        <end position="19"/>
    </location>
</feature>